<accession>A0A109LAP5</accession>
<keyword evidence="1" id="KW-1133">Transmembrane helix</keyword>
<protein>
    <submittedName>
        <fullName evidence="2">Uncharacterized protein</fullName>
    </submittedName>
</protein>
<dbReference type="Proteomes" id="UP000063434">
    <property type="component" value="Unassembled WGS sequence"/>
</dbReference>
<dbReference type="EMBL" id="LCYC01000003">
    <property type="protein sequence ID" value="KWV84182.1"/>
    <property type="molecule type" value="Genomic_DNA"/>
</dbReference>
<name>A0A109LAP5_PSEFL</name>
<reference evidence="2 3" key="1">
    <citation type="submission" date="2015-05" db="EMBL/GenBank/DDBJ databases">
        <title>A genomic and transcriptomic approach to investigate the blue pigment phenotype in Pseudomonas fluorescens.</title>
        <authorList>
            <person name="Andreani N.A."/>
            <person name="Cardazzo B."/>
        </authorList>
    </citation>
    <scope>NUCLEOTIDE SEQUENCE [LARGE SCALE GENOMIC DNA]</scope>
    <source>
        <strain evidence="2 3">Ps_40</strain>
    </source>
</reference>
<gene>
    <name evidence="2" type="ORF">PFL603g_00280</name>
</gene>
<proteinExistence type="predicted"/>
<sequence length="39" mass="4305">MTTHQRHRRRAIRCLSAIVGLTFLTIVFLGPAIGGLITN</sequence>
<evidence type="ECO:0000313" key="3">
    <source>
        <dbReference type="Proteomes" id="UP000063434"/>
    </source>
</evidence>
<dbReference type="AlphaFoldDB" id="A0A109LAP5"/>
<feature type="transmembrane region" description="Helical" evidence="1">
    <location>
        <begin position="12"/>
        <end position="37"/>
    </location>
</feature>
<organism evidence="2 3">
    <name type="scientific">Pseudomonas fluorescens</name>
    <dbReference type="NCBI Taxonomy" id="294"/>
    <lineage>
        <taxon>Bacteria</taxon>
        <taxon>Pseudomonadati</taxon>
        <taxon>Pseudomonadota</taxon>
        <taxon>Gammaproteobacteria</taxon>
        <taxon>Pseudomonadales</taxon>
        <taxon>Pseudomonadaceae</taxon>
        <taxon>Pseudomonas</taxon>
    </lineage>
</organism>
<evidence type="ECO:0000256" key="1">
    <source>
        <dbReference type="SAM" id="Phobius"/>
    </source>
</evidence>
<keyword evidence="1" id="KW-0812">Transmembrane</keyword>
<comment type="caution">
    <text evidence="2">The sequence shown here is derived from an EMBL/GenBank/DDBJ whole genome shotgun (WGS) entry which is preliminary data.</text>
</comment>
<dbReference type="PATRIC" id="fig|294.195.peg.299"/>
<evidence type="ECO:0000313" key="2">
    <source>
        <dbReference type="EMBL" id="KWV84182.1"/>
    </source>
</evidence>
<keyword evidence="1" id="KW-0472">Membrane</keyword>